<dbReference type="EMBL" id="JRYR02000001">
    <property type="protein sequence ID" value="OHX65564.1"/>
    <property type="molecule type" value="Genomic_DNA"/>
</dbReference>
<sequence>MEIFIESNVSLLDAIKKMDANDNKLLIVTENSKYVSLLSIGDIQRYLIKHQTLEVEVKKALGRKVKVGYTSSSEEEIKDLMLSFRMEFLPILDEENNINRIVFWNDLFQEDHSRNYGKVACPVVVMAGGKGTRLRPITHIIPKPLIPLGDKTILELIFSNFAKVNCHEFYISVNYKAELIDNYIKDFKQYKIATFKEDKPLGTAGSLRLLKEKIKTTFFVSNCDILIDEDYSEIYKYHKHNKNDLTLVSAVKNYSIPYGILNIKENGILKSVDEKPDLTFQVNAGLYLLEPELLDEIPEDEFFHITHLMEKITKKGGRVGVYPVSENAWSDIGEWKEYNQTANKLGVKTFEI</sequence>
<dbReference type="AlphaFoldDB" id="A0A1S1YX29"/>
<proteinExistence type="predicted"/>
<evidence type="ECO:0000313" key="4">
    <source>
        <dbReference type="Proteomes" id="UP000179797"/>
    </source>
</evidence>
<dbReference type="SUPFAM" id="SSF54631">
    <property type="entry name" value="CBS-domain pair"/>
    <property type="match status" value="1"/>
</dbReference>
<dbReference type="InterPro" id="IPR029044">
    <property type="entry name" value="Nucleotide-diphossugar_trans"/>
</dbReference>
<name>A0A1S1YX29_FLAPC</name>
<protein>
    <submittedName>
        <fullName evidence="3">Mannose-1-phosphate guanylyltransferase</fullName>
    </submittedName>
</protein>
<dbReference type="Gene3D" id="3.10.580.10">
    <property type="entry name" value="CBS-domain"/>
    <property type="match status" value="1"/>
</dbReference>
<dbReference type="Pfam" id="PF00483">
    <property type="entry name" value="NTP_transferase"/>
    <property type="match status" value="1"/>
</dbReference>
<dbReference type="Pfam" id="PF00571">
    <property type="entry name" value="CBS"/>
    <property type="match status" value="1"/>
</dbReference>
<dbReference type="InterPro" id="IPR046342">
    <property type="entry name" value="CBS_dom_sf"/>
</dbReference>
<dbReference type="STRING" id="915059.NH26_03975"/>
<comment type="caution">
    <text evidence="3">The sequence shown here is derived from an EMBL/GenBank/DDBJ whole genome shotgun (WGS) entry which is preliminary data.</text>
</comment>
<dbReference type="InterPro" id="IPR000644">
    <property type="entry name" value="CBS_dom"/>
</dbReference>
<dbReference type="GO" id="GO:0016779">
    <property type="term" value="F:nucleotidyltransferase activity"/>
    <property type="evidence" value="ECO:0007669"/>
    <property type="project" value="UniProtKB-KW"/>
</dbReference>
<evidence type="ECO:0000259" key="1">
    <source>
        <dbReference type="Pfam" id="PF00483"/>
    </source>
</evidence>
<accession>A0A1S1YX29</accession>
<keyword evidence="4" id="KW-1185">Reference proteome</keyword>
<keyword evidence="3" id="KW-0808">Transferase</keyword>
<feature type="domain" description="Nucleotidyl transferase" evidence="1">
    <location>
        <begin position="124"/>
        <end position="344"/>
    </location>
</feature>
<gene>
    <name evidence="3" type="ORF">NH26_03975</name>
</gene>
<dbReference type="SUPFAM" id="SSF53448">
    <property type="entry name" value="Nucleotide-diphospho-sugar transferases"/>
    <property type="match status" value="1"/>
</dbReference>
<reference evidence="3 4" key="1">
    <citation type="journal article" date="2012" name="Int. J. Syst. Evol. Microbiol.">
        <title>Flammeovirga pacifica sp. nov., isolated from deep-sea sediment.</title>
        <authorList>
            <person name="Xu H."/>
            <person name="Fu Y."/>
            <person name="Yang N."/>
            <person name="Ding Z."/>
            <person name="Lai Q."/>
            <person name="Zeng R."/>
        </authorList>
    </citation>
    <scope>NUCLEOTIDE SEQUENCE [LARGE SCALE GENOMIC DNA]</scope>
    <source>
        <strain evidence="4">DSM 24597 / LMG 26175 / WPAGA1</strain>
    </source>
</reference>
<organism evidence="3 4">
    <name type="scientific">Flammeovirga pacifica</name>
    <dbReference type="NCBI Taxonomy" id="915059"/>
    <lineage>
        <taxon>Bacteria</taxon>
        <taxon>Pseudomonadati</taxon>
        <taxon>Bacteroidota</taxon>
        <taxon>Cytophagia</taxon>
        <taxon>Cytophagales</taxon>
        <taxon>Flammeovirgaceae</taxon>
        <taxon>Flammeovirga</taxon>
    </lineage>
</organism>
<dbReference type="RefSeq" id="WP_044221884.1">
    <property type="nucleotide sequence ID" value="NZ_JRYR02000001.1"/>
</dbReference>
<dbReference type="CDD" id="cd06426">
    <property type="entry name" value="NTP_transferase_like_2"/>
    <property type="match status" value="1"/>
</dbReference>
<dbReference type="Gene3D" id="3.90.550.10">
    <property type="entry name" value="Spore Coat Polysaccharide Biosynthesis Protein SpsA, Chain A"/>
    <property type="match status" value="1"/>
</dbReference>
<dbReference type="Proteomes" id="UP000179797">
    <property type="component" value="Unassembled WGS sequence"/>
</dbReference>
<dbReference type="InterPro" id="IPR050486">
    <property type="entry name" value="Mannose-1P_guanyltransferase"/>
</dbReference>
<feature type="domain" description="CBS" evidence="2">
    <location>
        <begin position="3"/>
        <end position="48"/>
    </location>
</feature>
<dbReference type="PANTHER" id="PTHR22572">
    <property type="entry name" value="SUGAR-1-PHOSPHATE GUANYL TRANSFERASE"/>
    <property type="match status" value="1"/>
</dbReference>
<dbReference type="InterPro" id="IPR005835">
    <property type="entry name" value="NTP_transferase_dom"/>
</dbReference>
<keyword evidence="3" id="KW-0548">Nucleotidyltransferase</keyword>
<evidence type="ECO:0000313" key="3">
    <source>
        <dbReference type="EMBL" id="OHX65564.1"/>
    </source>
</evidence>
<evidence type="ECO:0000259" key="2">
    <source>
        <dbReference type="Pfam" id="PF00571"/>
    </source>
</evidence>